<dbReference type="OrthoDB" id="3905365at2759"/>
<keyword evidence="4" id="KW-1185">Reference proteome</keyword>
<feature type="compositionally biased region" description="Polar residues" evidence="2">
    <location>
        <begin position="572"/>
        <end position="584"/>
    </location>
</feature>
<feature type="coiled-coil region" evidence="1">
    <location>
        <begin position="344"/>
        <end position="378"/>
    </location>
</feature>
<keyword evidence="1" id="KW-0175">Coiled coil</keyword>
<dbReference type="Proteomes" id="UP000094444">
    <property type="component" value="Unassembled WGS sequence"/>
</dbReference>
<feature type="compositionally biased region" description="Acidic residues" evidence="2">
    <location>
        <begin position="525"/>
        <end position="565"/>
    </location>
</feature>
<dbReference type="STRING" id="158607.A0A2P5HYF4"/>
<evidence type="ECO:0000256" key="1">
    <source>
        <dbReference type="SAM" id="Coils"/>
    </source>
</evidence>
<organism evidence="3 4">
    <name type="scientific">Diaporthe helianthi</name>
    <dbReference type="NCBI Taxonomy" id="158607"/>
    <lineage>
        <taxon>Eukaryota</taxon>
        <taxon>Fungi</taxon>
        <taxon>Dikarya</taxon>
        <taxon>Ascomycota</taxon>
        <taxon>Pezizomycotina</taxon>
        <taxon>Sordariomycetes</taxon>
        <taxon>Sordariomycetidae</taxon>
        <taxon>Diaporthales</taxon>
        <taxon>Diaporthaceae</taxon>
        <taxon>Diaporthe</taxon>
    </lineage>
</organism>
<feature type="coiled-coil region" evidence="1">
    <location>
        <begin position="292"/>
        <end position="319"/>
    </location>
</feature>
<reference evidence="3" key="1">
    <citation type="submission" date="2017-09" db="EMBL/GenBank/DDBJ databases">
        <title>Polyketide synthases of a Diaporthe helianthi virulent isolate.</title>
        <authorList>
            <person name="Baroncelli R."/>
        </authorList>
    </citation>
    <scope>NUCLEOTIDE SEQUENCE [LARGE SCALE GENOMIC DNA]</scope>
    <source>
        <strain evidence="3">7/96</strain>
    </source>
</reference>
<evidence type="ECO:0000256" key="2">
    <source>
        <dbReference type="SAM" id="MobiDB-lite"/>
    </source>
</evidence>
<protein>
    <submittedName>
        <fullName evidence="3">Uncharacterized protein</fullName>
    </submittedName>
</protein>
<dbReference type="InParanoid" id="A0A2P5HYF4"/>
<name>A0A2P5HYF4_DIAHE</name>
<accession>A0A2P5HYF4</accession>
<comment type="caution">
    <text evidence="3">The sequence shown here is derived from an EMBL/GenBank/DDBJ whole genome shotgun (WGS) entry which is preliminary data.</text>
</comment>
<feature type="compositionally biased region" description="Polar residues" evidence="2">
    <location>
        <begin position="500"/>
        <end position="524"/>
    </location>
</feature>
<feature type="region of interest" description="Disordered" evidence="2">
    <location>
        <begin position="60"/>
        <end position="111"/>
    </location>
</feature>
<sequence length="686" mass="74957">MAEANLSAETITKAPKDKNCPYCGQAFTSSSLGRHLDLYIKEKNPKAPDGIHNVQEIRKIRGGITRRHHKGSRRASSDPAASHAGSRRSPEASDFESTAARSPGMPKEKQSAADLIRDFAPFIASLETTGVINNIPQAEAGGGGADAVRRANTQRAHNRQMMKSSFEVKQKVQDALDRARAAELALREILSSWRAAKQQVNVHSMPFDFDPLSLDFPALCLQCLEPPPTLFSSTQHPTATSWSIAPPGEKQDQALLAYFQEEFRRWKITCASATTTIMEELTYPPAQTVIFPENTRESVQKAEQAAENLERQVTEHLASAFSVWQQLSPQRRQELWILELARSVGRKQKEVEKLKESKQSLEQENTNLKSQIDHLNRLQQPREFKIANPMTWSMSHKMIQLAVEAGVTGARRAVGVNMEDRHADLNTVVSSAIDRWKNVIVSTRATGGLAAQRPLDPSSAQIPTTTTQPPTPTGQQAHIQQSSPSLSTFSQAPFPRHTSRSSVVPTIIATSEAKTSIAGTISEQSADDSDRESEPDADAGEDADADADADAEGDADAEADVEMEGGEGYLSTAHTPVPQSVPQMPQTPMPHSPMPHSPMPHSPMPHSPMPHGQITHDQQQPYASQQMAAEARQNPYPQNAAGASNYAAQAGILPSQQLQLGQQAFGHQYRPSHGHGGGMNMSWDNQ</sequence>
<feature type="compositionally biased region" description="Basic residues" evidence="2">
    <location>
        <begin position="60"/>
        <end position="73"/>
    </location>
</feature>
<feature type="compositionally biased region" description="Pro residues" evidence="2">
    <location>
        <begin position="585"/>
        <end position="608"/>
    </location>
</feature>
<dbReference type="AlphaFoldDB" id="A0A2P5HYF4"/>
<dbReference type="EMBL" id="MAVT02000507">
    <property type="protein sequence ID" value="POS75284.1"/>
    <property type="molecule type" value="Genomic_DNA"/>
</dbReference>
<feature type="compositionally biased region" description="Low complexity" evidence="2">
    <location>
        <begin position="461"/>
        <end position="476"/>
    </location>
</feature>
<evidence type="ECO:0000313" key="4">
    <source>
        <dbReference type="Proteomes" id="UP000094444"/>
    </source>
</evidence>
<evidence type="ECO:0000313" key="3">
    <source>
        <dbReference type="EMBL" id="POS75284.1"/>
    </source>
</evidence>
<feature type="compositionally biased region" description="Polar residues" evidence="2">
    <location>
        <begin position="615"/>
        <end position="627"/>
    </location>
</feature>
<feature type="region of interest" description="Disordered" evidence="2">
    <location>
        <begin position="450"/>
        <end position="641"/>
    </location>
</feature>
<feature type="compositionally biased region" description="Polar residues" evidence="2">
    <location>
        <begin position="477"/>
        <end position="491"/>
    </location>
</feature>
<feature type="region of interest" description="Disordered" evidence="2">
    <location>
        <begin position="1"/>
        <end position="20"/>
    </location>
</feature>
<proteinExistence type="predicted"/>
<gene>
    <name evidence="3" type="ORF">DHEL01_v206326</name>
</gene>
<feature type="region of interest" description="Disordered" evidence="2">
    <location>
        <begin position="667"/>
        <end position="686"/>
    </location>
</feature>